<feature type="non-terminal residue" evidence="2">
    <location>
        <position position="1"/>
    </location>
</feature>
<dbReference type="OrthoDB" id="361835at2759"/>
<comment type="caution">
    <text evidence="2">The sequence shown here is derived from an EMBL/GenBank/DDBJ whole genome shotgun (WGS) entry which is preliminary data.</text>
</comment>
<protein>
    <submittedName>
        <fullName evidence="2">Uncharacterized protein</fullName>
    </submittedName>
</protein>
<reference evidence="2" key="1">
    <citation type="submission" date="2017-07" db="EMBL/GenBank/DDBJ databases">
        <title>Taro Niue Genome Assembly and Annotation.</title>
        <authorList>
            <person name="Atibalentja N."/>
            <person name="Keating K."/>
            <person name="Fields C.J."/>
        </authorList>
    </citation>
    <scope>NUCLEOTIDE SEQUENCE</scope>
    <source>
        <strain evidence="2">Niue_2</strain>
        <tissue evidence="2">Leaf</tissue>
    </source>
</reference>
<evidence type="ECO:0000313" key="3">
    <source>
        <dbReference type="Proteomes" id="UP000652761"/>
    </source>
</evidence>
<accession>A0A843XAV9</accession>
<dbReference type="PANTHER" id="PTHR33828">
    <property type="entry name" value="OS05G0596200 PROTEIN"/>
    <property type="match status" value="1"/>
</dbReference>
<dbReference type="Proteomes" id="UP000652761">
    <property type="component" value="Unassembled WGS sequence"/>
</dbReference>
<feature type="non-terminal residue" evidence="2">
    <location>
        <position position="159"/>
    </location>
</feature>
<organism evidence="2 3">
    <name type="scientific">Colocasia esculenta</name>
    <name type="common">Wild taro</name>
    <name type="synonym">Arum esculentum</name>
    <dbReference type="NCBI Taxonomy" id="4460"/>
    <lineage>
        <taxon>Eukaryota</taxon>
        <taxon>Viridiplantae</taxon>
        <taxon>Streptophyta</taxon>
        <taxon>Embryophyta</taxon>
        <taxon>Tracheophyta</taxon>
        <taxon>Spermatophyta</taxon>
        <taxon>Magnoliopsida</taxon>
        <taxon>Liliopsida</taxon>
        <taxon>Araceae</taxon>
        <taxon>Aroideae</taxon>
        <taxon>Colocasieae</taxon>
        <taxon>Colocasia</taxon>
    </lineage>
</organism>
<feature type="region of interest" description="Disordered" evidence="1">
    <location>
        <begin position="94"/>
        <end position="138"/>
    </location>
</feature>
<evidence type="ECO:0000313" key="2">
    <source>
        <dbReference type="EMBL" id="MQM16443.1"/>
    </source>
</evidence>
<evidence type="ECO:0000256" key="1">
    <source>
        <dbReference type="SAM" id="MobiDB-lite"/>
    </source>
</evidence>
<keyword evidence="3" id="KW-1185">Reference proteome</keyword>
<proteinExistence type="predicted"/>
<name>A0A843XAV9_COLES</name>
<dbReference type="EMBL" id="NMUH01007005">
    <property type="protein sequence ID" value="MQM16443.1"/>
    <property type="molecule type" value="Genomic_DNA"/>
</dbReference>
<dbReference type="AlphaFoldDB" id="A0A843XAV9"/>
<gene>
    <name evidence="2" type="ORF">Taro_049400</name>
</gene>
<dbReference type="PANTHER" id="PTHR33828:SF1">
    <property type="entry name" value="OS05G0596200 PROTEIN"/>
    <property type="match status" value="1"/>
</dbReference>
<sequence length="159" mass="18141">LGSLLSTVFGVKVKGKASVSSSSRTIIKITKKEGTIVRKAVKKVYSLPGQKHDPPEEREPLRIFYESLSKQIPSSEMAEFWMMEHGLLPPEKAKRAYARKQKRQQQLWTGTPIKTSKPERPQSTKKLQLSKNADSKFRKRVSYSDDDDGFIILKHKKAK</sequence>